<evidence type="ECO:0000313" key="2">
    <source>
        <dbReference type="Proteomes" id="UP000789803"/>
    </source>
</evidence>
<gene>
    <name evidence="1" type="ORF">LMG7974_01293</name>
</gene>
<reference evidence="1 2" key="1">
    <citation type="submission" date="2020-11" db="EMBL/GenBank/DDBJ databases">
        <authorList>
            <person name="Peeters C."/>
        </authorList>
    </citation>
    <scope>NUCLEOTIDE SEQUENCE [LARGE SCALE GENOMIC DNA]</scope>
    <source>
        <strain evidence="1 2">LMG 7974</strain>
    </source>
</reference>
<evidence type="ECO:0000313" key="1">
    <source>
        <dbReference type="EMBL" id="CAD7289004.1"/>
    </source>
</evidence>
<comment type="caution">
    <text evidence="1">The sequence shown here is derived from an EMBL/GenBank/DDBJ whole genome shotgun (WGS) entry which is preliminary data.</text>
</comment>
<sequence>MHHKDKGRKHIKQYTEDEFLKTYDLNSSINLSKDYTINWDEKRCEKIKIYTNYGEFDIDSLLLPFDADWIAKTNQQNE</sequence>
<accession>A0ABM8Q876</accession>
<dbReference type="EMBL" id="CAJHOF010000011">
    <property type="protein sequence ID" value="CAD7289004.1"/>
    <property type="molecule type" value="Genomic_DNA"/>
</dbReference>
<protein>
    <submittedName>
        <fullName evidence="1">Uncharacterized protein</fullName>
    </submittedName>
</protein>
<dbReference type="Proteomes" id="UP000789803">
    <property type="component" value="Unassembled WGS sequence"/>
</dbReference>
<proteinExistence type="predicted"/>
<name>A0ABM8Q876_9BACT</name>
<organism evidence="1 2">
    <name type="scientific">Campylobacter majalis</name>
    <dbReference type="NCBI Taxonomy" id="2790656"/>
    <lineage>
        <taxon>Bacteria</taxon>
        <taxon>Pseudomonadati</taxon>
        <taxon>Campylobacterota</taxon>
        <taxon>Epsilonproteobacteria</taxon>
        <taxon>Campylobacterales</taxon>
        <taxon>Campylobacteraceae</taxon>
        <taxon>Campylobacter</taxon>
    </lineage>
</organism>
<keyword evidence="2" id="KW-1185">Reference proteome</keyword>
<dbReference type="RefSeq" id="WP_229933084.1">
    <property type="nucleotide sequence ID" value="NZ_CAJHOF010000011.1"/>
</dbReference>